<dbReference type="Pfam" id="PF00168">
    <property type="entry name" value="C2"/>
    <property type="match status" value="1"/>
</dbReference>
<dbReference type="OrthoDB" id="332250at2759"/>
<dbReference type="Proteomes" id="UP000070544">
    <property type="component" value="Unassembled WGS sequence"/>
</dbReference>
<evidence type="ECO:0000256" key="1">
    <source>
        <dbReference type="SAM" id="Coils"/>
    </source>
</evidence>
<feature type="region of interest" description="Disordered" evidence="2">
    <location>
        <begin position="989"/>
        <end position="1066"/>
    </location>
</feature>
<feature type="region of interest" description="Disordered" evidence="2">
    <location>
        <begin position="679"/>
        <end position="723"/>
    </location>
</feature>
<organism evidence="4 5">
    <name type="scientific">Gonapodya prolifera (strain JEL478)</name>
    <name type="common">Monoblepharis prolifera</name>
    <dbReference type="NCBI Taxonomy" id="1344416"/>
    <lineage>
        <taxon>Eukaryota</taxon>
        <taxon>Fungi</taxon>
        <taxon>Fungi incertae sedis</taxon>
        <taxon>Chytridiomycota</taxon>
        <taxon>Chytridiomycota incertae sedis</taxon>
        <taxon>Monoblepharidomycetes</taxon>
        <taxon>Monoblepharidales</taxon>
        <taxon>Gonapodyaceae</taxon>
        <taxon>Gonapodya</taxon>
    </lineage>
</organism>
<dbReference type="InterPro" id="IPR022136">
    <property type="entry name" value="DUF3668"/>
</dbReference>
<evidence type="ECO:0000256" key="2">
    <source>
        <dbReference type="SAM" id="MobiDB-lite"/>
    </source>
</evidence>
<dbReference type="SUPFAM" id="SSF49562">
    <property type="entry name" value="C2 domain (Calcium/lipid-binding domain, CaLB)"/>
    <property type="match status" value="1"/>
</dbReference>
<feature type="coiled-coil region" evidence="1">
    <location>
        <begin position="783"/>
        <end position="817"/>
    </location>
</feature>
<keyword evidence="1" id="KW-0175">Coiled coil</keyword>
<keyword evidence="5" id="KW-1185">Reference proteome</keyword>
<evidence type="ECO:0000259" key="3">
    <source>
        <dbReference type="PROSITE" id="PS50004"/>
    </source>
</evidence>
<dbReference type="PROSITE" id="PS50004">
    <property type="entry name" value="C2"/>
    <property type="match status" value="1"/>
</dbReference>
<gene>
    <name evidence="4" type="ORF">M427DRAFT_72154</name>
</gene>
<dbReference type="Pfam" id="PF12416">
    <property type="entry name" value="DUF3668"/>
    <property type="match status" value="1"/>
</dbReference>
<dbReference type="STRING" id="1344416.A0A139A675"/>
<evidence type="ECO:0000313" key="4">
    <source>
        <dbReference type="EMBL" id="KXS12158.1"/>
    </source>
</evidence>
<dbReference type="AlphaFoldDB" id="A0A139A675"/>
<dbReference type="GO" id="GO:0010564">
    <property type="term" value="P:regulation of cell cycle process"/>
    <property type="evidence" value="ECO:0007669"/>
    <property type="project" value="TreeGrafter"/>
</dbReference>
<dbReference type="InterPro" id="IPR035892">
    <property type="entry name" value="C2_domain_sf"/>
</dbReference>
<reference evidence="4 5" key="1">
    <citation type="journal article" date="2015" name="Genome Biol. Evol.">
        <title>Phylogenomic analyses indicate that early fungi evolved digesting cell walls of algal ancestors of land plants.</title>
        <authorList>
            <person name="Chang Y."/>
            <person name="Wang S."/>
            <person name="Sekimoto S."/>
            <person name="Aerts A.L."/>
            <person name="Choi C."/>
            <person name="Clum A."/>
            <person name="LaButti K.M."/>
            <person name="Lindquist E.A."/>
            <person name="Yee Ngan C."/>
            <person name="Ohm R.A."/>
            <person name="Salamov A.A."/>
            <person name="Grigoriev I.V."/>
            <person name="Spatafora J.W."/>
            <person name="Berbee M.L."/>
        </authorList>
    </citation>
    <scope>NUCLEOTIDE SEQUENCE [LARGE SCALE GENOMIC DNA]</scope>
    <source>
        <strain evidence="4 5">JEL478</strain>
    </source>
</reference>
<feature type="region of interest" description="Disordered" evidence="2">
    <location>
        <begin position="159"/>
        <end position="255"/>
    </location>
</feature>
<feature type="compositionally biased region" description="Polar residues" evidence="2">
    <location>
        <begin position="1048"/>
        <end position="1061"/>
    </location>
</feature>
<dbReference type="GO" id="GO:0005815">
    <property type="term" value="C:microtubule organizing center"/>
    <property type="evidence" value="ECO:0007669"/>
    <property type="project" value="TreeGrafter"/>
</dbReference>
<dbReference type="InterPro" id="IPR000008">
    <property type="entry name" value="C2_dom"/>
</dbReference>
<dbReference type="InterPro" id="IPR039893">
    <property type="entry name" value="CEP120-like"/>
</dbReference>
<name>A0A139A675_GONPJ</name>
<accession>A0A139A675</accession>
<feature type="compositionally biased region" description="Low complexity" evidence="2">
    <location>
        <begin position="210"/>
        <end position="225"/>
    </location>
</feature>
<protein>
    <recommendedName>
        <fullName evidence="3">C2 domain-containing protein</fullName>
    </recommendedName>
</protein>
<feature type="domain" description="C2" evidence="3">
    <location>
        <begin position="1"/>
        <end position="110"/>
    </location>
</feature>
<dbReference type="Gene3D" id="2.60.40.150">
    <property type="entry name" value="C2 domain"/>
    <property type="match status" value="1"/>
</dbReference>
<feature type="compositionally biased region" description="Polar residues" evidence="2">
    <location>
        <begin position="1004"/>
        <end position="1015"/>
    </location>
</feature>
<proteinExistence type="predicted"/>
<sequence length="1116" mass="123742">MAPGDRVTVIVTVLEGRNFLKRPNGSYFVQCRFNNEILTSDPTPAIPSPTFDTELSWVLPSKLLHLLRSQREVVKLVCYALDDRGRRDSVGYVVLDLRTGKDLPGDERWYPLLGATKGSGGVFRPEIKMSFGIGWTGEEDHHSQAANSVDEVENDQLDENFSPSASEHKASSAAEGPNFMRRSPDDSHEAPKDRLQGAANDEERHRRKSSSSSSNASPLSPRESSPVSRYQTHAAPLSPSGAVLTATAPSTRPVSHQIPVRLGEAGYYQIGQGSHNYRLSITISLARNLNSLVDVASREWPGEAARGWASGFYFYYSFLGNDIVSDKFSDASNPNFTAERVSIAIRSSWEEICSFIRETKRLIVYLYHETRVLGSADIPLTALLEDAAEADDGARGIDGLYPMSNIRHAIISEPERGPGVGVSITLDEGDGTAHVLPEVVREAQNLQNIPVSSIGATDPLRGNPFARSPSPPTGDRVANPPADAPALPNGDHIVAASVQPWTQYRLSIDIRTIRHTPANRHVVFRYSYPALGTAGRVISGVAEVPPSGSKSTRSPEVRVPNGYVAFEFVMADHQLRTYLEALPLIIEAWGKDAEGRDKDVKLGEAEVRMGGLYSARETRESLEDGRTIGLRTWDGWIPITAEAREGSSLKGKREGEVRIVLGLEDFGAVGQYDEAVAEQNEDAGQLQNGSPARNVSQSRTPGRNQSGRGGAQRAASPASSDRIHATAEYRAVQELEQWKRAEEARFVEHLRSRESELLSKLTEEWRKRNRDRDDALRRKIEEFVRLESQVAQMLATLEEREQKIIQAEVDVRAREAEVRWSEERAQKAMREQVTRMEGESRSLLELQQRKTADAEDRARRAEVERDREREMRVRVETEVAEIRKASSSAPESALRGQLVQVAADRDRLMRRLESEQAKRAAYKARWVGALKELAKMKRRWADEVEEGLKAATRELEVAKARAAKEDAVGAAGDRDALTQIKRELEEMRAKVERAGKAPRRKRSQGASRDTGYSSDNSDEGIASDQYDSTTELSGGVRSASRRARNDGHSNQIGSGTANSRGTDLLMGDLSKLNPKLRAEVERLRLERDGLLKTGLYTRNDALVVELEARMRQLVMA</sequence>
<dbReference type="PANTHER" id="PTHR21574">
    <property type="entry name" value="CENTROSOMAL PROTEIN OF 120 KDA"/>
    <property type="match status" value="1"/>
</dbReference>
<dbReference type="EMBL" id="KQ965790">
    <property type="protein sequence ID" value="KXS12158.1"/>
    <property type="molecule type" value="Genomic_DNA"/>
</dbReference>
<evidence type="ECO:0000313" key="5">
    <source>
        <dbReference type="Proteomes" id="UP000070544"/>
    </source>
</evidence>
<feature type="compositionally biased region" description="Polar residues" evidence="2">
    <location>
        <begin position="685"/>
        <end position="706"/>
    </location>
</feature>
<dbReference type="PANTHER" id="PTHR21574:SF0">
    <property type="entry name" value="CENTROSOMAL PROTEIN OF 120 KDA"/>
    <property type="match status" value="1"/>
</dbReference>
<feature type="region of interest" description="Disordered" evidence="2">
    <location>
        <begin position="451"/>
        <end position="484"/>
    </location>
</feature>
<feature type="compositionally biased region" description="Basic and acidic residues" evidence="2">
    <location>
        <begin position="182"/>
        <end position="195"/>
    </location>
</feature>
<dbReference type="OMA" id="HTNQPEF"/>